<name>A0A0A8YBC0_ARUDO</name>
<dbReference type="EMBL" id="GBRH01274631">
    <property type="protein sequence ID" value="JAD23264.1"/>
    <property type="molecule type" value="Transcribed_RNA"/>
</dbReference>
<dbReference type="AlphaFoldDB" id="A0A0A8YBC0"/>
<organism evidence="1">
    <name type="scientific">Arundo donax</name>
    <name type="common">Giant reed</name>
    <name type="synonym">Donax arundinaceus</name>
    <dbReference type="NCBI Taxonomy" id="35708"/>
    <lineage>
        <taxon>Eukaryota</taxon>
        <taxon>Viridiplantae</taxon>
        <taxon>Streptophyta</taxon>
        <taxon>Embryophyta</taxon>
        <taxon>Tracheophyta</taxon>
        <taxon>Spermatophyta</taxon>
        <taxon>Magnoliopsida</taxon>
        <taxon>Liliopsida</taxon>
        <taxon>Poales</taxon>
        <taxon>Poaceae</taxon>
        <taxon>PACMAD clade</taxon>
        <taxon>Arundinoideae</taxon>
        <taxon>Arundineae</taxon>
        <taxon>Arundo</taxon>
    </lineage>
</organism>
<reference evidence="1" key="2">
    <citation type="journal article" date="2015" name="Data Brief">
        <title>Shoot transcriptome of the giant reed, Arundo donax.</title>
        <authorList>
            <person name="Barrero R.A."/>
            <person name="Guerrero F.D."/>
            <person name="Moolhuijzen P."/>
            <person name="Goolsby J.A."/>
            <person name="Tidwell J."/>
            <person name="Bellgard S.E."/>
            <person name="Bellgard M.I."/>
        </authorList>
    </citation>
    <scope>NUCLEOTIDE SEQUENCE</scope>
    <source>
        <tissue evidence="1">Shoot tissue taken approximately 20 cm above the soil surface</tissue>
    </source>
</reference>
<reference evidence="1" key="1">
    <citation type="submission" date="2014-09" db="EMBL/GenBank/DDBJ databases">
        <authorList>
            <person name="Magalhaes I.L.F."/>
            <person name="Oliveira U."/>
            <person name="Santos F.R."/>
            <person name="Vidigal T.H.D.A."/>
            <person name="Brescovit A.D."/>
            <person name="Santos A.J."/>
        </authorList>
    </citation>
    <scope>NUCLEOTIDE SEQUENCE</scope>
    <source>
        <tissue evidence="1">Shoot tissue taken approximately 20 cm above the soil surface</tissue>
    </source>
</reference>
<proteinExistence type="predicted"/>
<sequence>MRHMRPYHLNYSRGYDRTILFGYLGPLHIVLC</sequence>
<evidence type="ECO:0000313" key="1">
    <source>
        <dbReference type="EMBL" id="JAD23264.1"/>
    </source>
</evidence>
<accession>A0A0A8YBC0</accession>
<protein>
    <submittedName>
        <fullName evidence="1">Uncharacterized protein</fullName>
    </submittedName>
</protein>